<name>Q1Q959_PSYCK</name>
<dbReference type="Proteomes" id="UP000002425">
    <property type="component" value="Chromosome"/>
</dbReference>
<evidence type="ECO:0000256" key="1">
    <source>
        <dbReference type="SAM" id="Phobius"/>
    </source>
</evidence>
<feature type="transmembrane region" description="Helical" evidence="1">
    <location>
        <begin position="18"/>
        <end position="36"/>
    </location>
</feature>
<keyword evidence="1" id="KW-1133">Transmembrane helix</keyword>
<keyword evidence="1" id="KW-0472">Membrane</keyword>
<keyword evidence="3" id="KW-1185">Reference proteome</keyword>
<evidence type="ECO:0000313" key="3">
    <source>
        <dbReference type="Proteomes" id="UP000002425"/>
    </source>
</evidence>
<reference evidence="2" key="1">
    <citation type="submission" date="2006-03" db="EMBL/GenBank/DDBJ databases">
        <title>Complete sequence of chromosome of Psychrobacter cryohalolentis K5.</title>
        <authorList>
            <consortium name="US DOE Joint Genome Institute"/>
            <person name="Copeland A."/>
            <person name="Lucas S."/>
            <person name="Lapidus A."/>
            <person name="Barry K."/>
            <person name="Detter J.C."/>
            <person name="Glavina del Rio T."/>
            <person name="Hammon N."/>
            <person name="Israni S."/>
            <person name="Dalin E."/>
            <person name="Tice H."/>
            <person name="Pitluck S."/>
            <person name="Brettin T."/>
            <person name="Bruce D."/>
            <person name="Han C."/>
            <person name="Tapia R."/>
            <person name="Sims D.R."/>
            <person name="Gilna P."/>
            <person name="Schmutz J."/>
            <person name="Larimer F."/>
            <person name="Land M."/>
            <person name="Hauser L."/>
            <person name="Kyrpides N."/>
            <person name="Kim E."/>
            <person name="Richardson P."/>
        </authorList>
    </citation>
    <scope>NUCLEOTIDE SEQUENCE</scope>
    <source>
        <strain evidence="2">K5</strain>
    </source>
</reference>
<protein>
    <submittedName>
        <fullName evidence="2">Uncharacterized protein</fullName>
    </submittedName>
</protein>
<dbReference type="EMBL" id="CP000323">
    <property type="protein sequence ID" value="ABE75794.1"/>
    <property type="molecule type" value="Genomic_DNA"/>
</dbReference>
<dbReference type="HOGENOM" id="CLU_1720849_0_0_6"/>
<gene>
    <name evidence="2" type="ordered locus">Pcryo_2017</name>
</gene>
<sequence length="152" mass="17444">MTALTSLRIDTAIKPISYLYLIFYIALFSIVMVLGALASLALWQYVVILLISAAVIGYLALSRPILLHLSQPPLDKSVYQDWQLLIRTSRGDALWQAKLDTVSHSHWVICFDFNIVEPYKRRFSVAIFRDQVNTEQWRELTILSNMIANKTV</sequence>
<accession>Q1Q959</accession>
<dbReference type="RefSeq" id="WP_011514334.1">
    <property type="nucleotide sequence ID" value="NC_007969.1"/>
</dbReference>
<evidence type="ECO:0000313" key="2">
    <source>
        <dbReference type="EMBL" id="ABE75794.1"/>
    </source>
</evidence>
<organism evidence="2 3">
    <name type="scientific">Psychrobacter cryohalolentis (strain ATCC BAA-1226 / DSM 17306 / VKM B-2378 / K5)</name>
    <dbReference type="NCBI Taxonomy" id="335284"/>
    <lineage>
        <taxon>Bacteria</taxon>
        <taxon>Pseudomonadati</taxon>
        <taxon>Pseudomonadota</taxon>
        <taxon>Gammaproteobacteria</taxon>
        <taxon>Moraxellales</taxon>
        <taxon>Moraxellaceae</taxon>
        <taxon>Psychrobacter</taxon>
    </lineage>
</organism>
<dbReference type="AlphaFoldDB" id="Q1Q959"/>
<proteinExistence type="predicted"/>
<feature type="transmembrane region" description="Helical" evidence="1">
    <location>
        <begin position="42"/>
        <end position="61"/>
    </location>
</feature>
<dbReference type="STRING" id="335284.Pcryo_2017"/>
<keyword evidence="1" id="KW-0812">Transmembrane</keyword>
<dbReference type="KEGG" id="pcr:Pcryo_2017"/>